<dbReference type="PROSITE" id="PS50109">
    <property type="entry name" value="HIS_KIN"/>
    <property type="match status" value="1"/>
</dbReference>
<feature type="domain" description="PAC" evidence="20">
    <location>
        <begin position="529"/>
        <end position="582"/>
    </location>
</feature>
<evidence type="ECO:0000259" key="19">
    <source>
        <dbReference type="PROSITE" id="PS50112"/>
    </source>
</evidence>
<feature type="transmembrane region" description="Helical" evidence="16">
    <location>
        <begin position="343"/>
        <end position="365"/>
    </location>
</feature>
<keyword evidence="12 16" id="KW-0472">Membrane</keyword>
<dbReference type="GO" id="GO:0000155">
    <property type="term" value="F:phosphorelay sensor kinase activity"/>
    <property type="evidence" value="ECO:0007669"/>
    <property type="project" value="InterPro"/>
</dbReference>
<evidence type="ECO:0000256" key="9">
    <source>
        <dbReference type="ARBA" id="ARBA00022777"/>
    </source>
</evidence>
<dbReference type="CDD" id="cd16922">
    <property type="entry name" value="HATPase_EvgS-ArcB-TorS-like"/>
    <property type="match status" value="1"/>
</dbReference>
<dbReference type="NCBIfam" id="TIGR00229">
    <property type="entry name" value="sensory_box"/>
    <property type="match status" value="1"/>
</dbReference>
<evidence type="ECO:0000256" key="5">
    <source>
        <dbReference type="ARBA" id="ARBA00022475"/>
    </source>
</evidence>
<dbReference type="EC" id="2.7.13.3" evidence="4"/>
<dbReference type="CDD" id="cd00130">
    <property type="entry name" value="PAS"/>
    <property type="match status" value="1"/>
</dbReference>
<dbReference type="AlphaFoldDB" id="A0A1U7IIH4"/>
<dbReference type="Pfam" id="PF02743">
    <property type="entry name" value="dCache_1"/>
    <property type="match status" value="1"/>
</dbReference>
<dbReference type="CDD" id="cd18773">
    <property type="entry name" value="PDC1_HK_sensor"/>
    <property type="match status" value="1"/>
</dbReference>
<evidence type="ECO:0000256" key="16">
    <source>
        <dbReference type="SAM" id="Phobius"/>
    </source>
</evidence>
<evidence type="ECO:0000256" key="3">
    <source>
        <dbReference type="ARBA" id="ARBA00006402"/>
    </source>
</evidence>
<keyword evidence="5" id="KW-1003">Cell membrane</keyword>
<evidence type="ECO:0000313" key="22">
    <source>
        <dbReference type="EMBL" id="OKH36881.1"/>
    </source>
</evidence>
<dbReference type="PROSITE" id="PS50110">
    <property type="entry name" value="RESPONSE_REGULATORY"/>
    <property type="match status" value="1"/>
</dbReference>
<dbReference type="SUPFAM" id="SSF55874">
    <property type="entry name" value="ATPase domain of HSP90 chaperone/DNA topoisomerase II/histidine kinase"/>
    <property type="match status" value="1"/>
</dbReference>
<dbReference type="SUPFAM" id="SSF47384">
    <property type="entry name" value="Homodimeric domain of signal transducing histidine kinase"/>
    <property type="match status" value="1"/>
</dbReference>
<dbReference type="PRINTS" id="PR00344">
    <property type="entry name" value="BCTRLSENSOR"/>
</dbReference>
<keyword evidence="7" id="KW-0808">Transferase</keyword>
<keyword evidence="15" id="KW-0175">Coiled coil</keyword>
<reference evidence="22 23" key="1">
    <citation type="submission" date="2016-11" db="EMBL/GenBank/DDBJ databases">
        <title>Draft Genome Sequences of Nine Cyanobacterial Strains from Diverse Habitats.</title>
        <authorList>
            <person name="Zhu T."/>
            <person name="Hou S."/>
            <person name="Lu X."/>
            <person name="Hess W.R."/>
        </authorList>
    </citation>
    <scope>NUCLEOTIDE SEQUENCE [LARGE SCALE GENOMIC DNA]</scope>
    <source>
        <strain evidence="22 23">IAM M-71</strain>
    </source>
</reference>
<evidence type="ECO:0000256" key="10">
    <source>
        <dbReference type="ARBA" id="ARBA00022989"/>
    </source>
</evidence>
<dbReference type="InterPro" id="IPR003660">
    <property type="entry name" value="HAMP_dom"/>
</dbReference>
<dbReference type="Gene3D" id="3.40.50.2300">
    <property type="match status" value="1"/>
</dbReference>
<evidence type="ECO:0000256" key="2">
    <source>
        <dbReference type="ARBA" id="ARBA00004651"/>
    </source>
</evidence>
<accession>A0A1U7IIH4</accession>
<dbReference type="RefSeq" id="WP_073594457.1">
    <property type="nucleotide sequence ID" value="NZ_MRCE01000014.1"/>
</dbReference>
<evidence type="ECO:0000256" key="7">
    <source>
        <dbReference type="ARBA" id="ARBA00022679"/>
    </source>
</evidence>
<dbReference type="InterPro" id="IPR036097">
    <property type="entry name" value="HisK_dim/P_sf"/>
</dbReference>
<dbReference type="Pfam" id="PF00512">
    <property type="entry name" value="HisKA"/>
    <property type="match status" value="1"/>
</dbReference>
<evidence type="ECO:0000256" key="1">
    <source>
        <dbReference type="ARBA" id="ARBA00000085"/>
    </source>
</evidence>
<protein>
    <recommendedName>
        <fullName evidence="13">Circadian input-output histidine kinase CikA</fullName>
        <ecNumber evidence="4">2.7.13.3</ecNumber>
    </recommendedName>
</protein>
<feature type="transmembrane region" description="Helical" evidence="16">
    <location>
        <begin position="17"/>
        <end position="37"/>
    </location>
</feature>
<evidence type="ECO:0000259" key="20">
    <source>
        <dbReference type="PROSITE" id="PS50113"/>
    </source>
</evidence>
<comment type="subcellular location">
    <subcellularLocation>
        <location evidence="2">Cell membrane</location>
        <topology evidence="2">Multi-pass membrane protein</topology>
    </subcellularLocation>
</comment>
<dbReference type="InterPro" id="IPR005467">
    <property type="entry name" value="His_kinase_dom"/>
</dbReference>
<sequence>MFANVARSRKIPLRSVLILPFVLQIFAAVGLTGYFSLQNGQKAVNDVAAQLRREIATRIEQNLHIYLATPHLVNQINADAVSLGQLSMEDMAAWERHIWRQKNRFNSVNGMVIINEQGKGIAIQTKDEGNLEIQATGTTNTNQLYIYSVGERGERKTLLKVVNNFDPRKITAYKQIVQSGKPTWGPIFFGETIHTPVMAANQPVFDKNGKIMGVLFTNLRLSLIGNFLQTLKVGKTGQTFIIERSGMLVATSTSEKPYRNKQRFLAADSQDILTKTTAKYLTERFNNLNEIKSSQQLDFLLNGQKQFVQVVPFKDSKGIDWLIVIAVPENDFMEQINASRHTTILLCILALFVAAVLGIITSQWIAQPIGSLGEAASAIANGDFEQKVVNSSVKEVSALASSFNLMSQQLKQSYEQLEDYSHSLEQKVAERTQELEQEIRDRKQIQEILRESEQRYHLTLESVNEGIWDWRIKTNAIYFSPQWKTMLGYQDSEIPNEYSSWDELVHPDDVQLILDSVVEYLNSGSNEPYSWEFRMRHKNGSYRWILSRGRVVERDAENQPIRLVGSHTDLTDRKQAEIELQIAKETADAANKAKSEFLANMSHELRTPLNGILGYAQILMSSKSLGSPDLNSAKIIHQCGSHLLTLINDILDFSKIEARKLELYPSQFHFGSFLEEVSQIFYLKAEQKSISLICQFDSSLPNNVQADEKRLRQVLMNLLSNAIKFTDRGGVTFKVQLTKSVALKPNSKQLNTINTIRFQIEDTGVGISEEQMQKIFQPFEQVGNTQKMAEGTGLGLAISLKIVEMMGSKIQVTSQLNAGSQFWFDLDLPSAHNWEELTVQPQDTLRAIAGYQGTKLTILVVDDKWENRSVLVNLLTPLGFEMLEAANGQAALKQINSYQINAIITDLLMPEMDGFELIHYLRSQPQFQNLVIIVSSASVFPSAQNKSLDFGANAFLSKPIQVNELLLLLQKHLNISWIYQDSSHIEPNVTQSVPSNSGSDLVPPPDEELVILYDLVMRGNLKAVNKKVEELKKLDGKYIPFAEKVGDLASNFQEKQLRLFINDYKTEK</sequence>
<name>A0A1U7IIH4_9CYAN</name>
<dbReference type="SMART" id="SM00388">
    <property type="entry name" value="HisKA"/>
    <property type="match status" value="1"/>
</dbReference>
<dbReference type="Gene3D" id="3.30.450.20">
    <property type="entry name" value="PAS domain"/>
    <property type="match status" value="2"/>
</dbReference>
<keyword evidence="9" id="KW-0418">Kinase</keyword>
<dbReference type="SUPFAM" id="SSF55785">
    <property type="entry name" value="PYP-like sensor domain (PAS domain)"/>
    <property type="match status" value="1"/>
</dbReference>
<keyword evidence="8 16" id="KW-0812">Transmembrane</keyword>
<feature type="domain" description="HAMP" evidence="21">
    <location>
        <begin position="363"/>
        <end position="415"/>
    </location>
</feature>
<dbReference type="EMBL" id="MRCE01000014">
    <property type="protein sequence ID" value="OKH36881.1"/>
    <property type="molecule type" value="Genomic_DNA"/>
</dbReference>
<dbReference type="InterPro" id="IPR011006">
    <property type="entry name" value="CheY-like_superfamily"/>
</dbReference>
<dbReference type="InterPro" id="IPR001610">
    <property type="entry name" value="PAC"/>
</dbReference>
<dbReference type="SMART" id="SM00448">
    <property type="entry name" value="REC"/>
    <property type="match status" value="1"/>
</dbReference>
<dbReference type="PROSITE" id="PS50113">
    <property type="entry name" value="PAC"/>
    <property type="match status" value="1"/>
</dbReference>
<dbReference type="SMART" id="SM00091">
    <property type="entry name" value="PAS"/>
    <property type="match status" value="1"/>
</dbReference>
<dbReference type="GO" id="GO:0005886">
    <property type="term" value="C:plasma membrane"/>
    <property type="evidence" value="ECO:0007669"/>
    <property type="project" value="UniProtKB-SubCell"/>
</dbReference>
<dbReference type="InterPro" id="IPR001789">
    <property type="entry name" value="Sig_transdc_resp-reg_receiver"/>
</dbReference>
<comment type="caution">
    <text evidence="22">The sequence shown here is derived from an EMBL/GenBank/DDBJ whole genome shotgun (WGS) entry which is preliminary data.</text>
</comment>
<dbReference type="Pfam" id="PF02518">
    <property type="entry name" value="HATPase_c"/>
    <property type="match status" value="1"/>
</dbReference>
<dbReference type="STRING" id="454136.NIES2119_15800"/>
<dbReference type="OrthoDB" id="581426at2"/>
<evidence type="ECO:0000256" key="4">
    <source>
        <dbReference type="ARBA" id="ARBA00012438"/>
    </source>
</evidence>
<dbReference type="CDD" id="cd06225">
    <property type="entry name" value="HAMP"/>
    <property type="match status" value="1"/>
</dbReference>
<dbReference type="InterPro" id="IPR036890">
    <property type="entry name" value="HATPase_C_sf"/>
</dbReference>
<evidence type="ECO:0000256" key="15">
    <source>
        <dbReference type="SAM" id="Coils"/>
    </source>
</evidence>
<dbReference type="Pfam" id="PF08447">
    <property type="entry name" value="PAS_3"/>
    <property type="match status" value="1"/>
</dbReference>
<evidence type="ECO:0000256" key="8">
    <source>
        <dbReference type="ARBA" id="ARBA00022692"/>
    </source>
</evidence>
<proteinExistence type="inferred from homology"/>
<dbReference type="Gene3D" id="1.10.287.130">
    <property type="match status" value="1"/>
</dbReference>
<dbReference type="CDD" id="cd00082">
    <property type="entry name" value="HisKA"/>
    <property type="match status" value="1"/>
</dbReference>
<dbReference type="InterPro" id="IPR035965">
    <property type="entry name" value="PAS-like_dom_sf"/>
</dbReference>
<dbReference type="SUPFAM" id="SSF52172">
    <property type="entry name" value="CheY-like"/>
    <property type="match status" value="1"/>
</dbReference>
<dbReference type="InterPro" id="IPR013655">
    <property type="entry name" value="PAS_fold_3"/>
</dbReference>
<evidence type="ECO:0000313" key="23">
    <source>
        <dbReference type="Proteomes" id="UP000185860"/>
    </source>
</evidence>
<evidence type="ECO:0000256" key="12">
    <source>
        <dbReference type="ARBA" id="ARBA00023136"/>
    </source>
</evidence>
<dbReference type="SMART" id="SM00086">
    <property type="entry name" value="PAC"/>
    <property type="match status" value="1"/>
</dbReference>
<dbReference type="GO" id="GO:0009927">
    <property type="term" value="F:histidine phosphotransfer kinase activity"/>
    <property type="evidence" value="ECO:0007669"/>
    <property type="project" value="TreeGrafter"/>
</dbReference>
<evidence type="ECO:0000256" key="13">
    <source>
        <dbReference type="ARBA" id="ARBA00074306"/>
    </source>
</evidence>
<keyword evidence="11" id="KW-0902">Two-component regulatory system</keyword>
<dbReference type="SUPFAM" id="SSF158472">
    <property type="entry name" value="HAMP domain-like"/>
    <property type="match status" value="1"/>
</dbReference>
<dbReference type="FunFam" id="3.30.565.10:FF:000010">
    <property type="entry name" value="Sensor histidine kinase RcsC"/>
    <property type="match status" value="1"/>
</dbReference>
<dbReference type="InterPro" id="IPR000014">
    <property type="entry name" value="PAS"/>
</dbReference>
<evidence type="ECO:0000256" key="14">
    <source>
        <dbReference type="PROSITE-ProRule" id="PRU00169"/>
    </source>
</evidence>
<feature type="domain" description="Histidine kinase" evidence="17">
    <location>
        <begin position="600"/>
        <end position="830"/>
    </location>
</feature>
<evidence type="ECO:0000259" key="21">
    <source>
        <dbReference type="PROSITE" id="PS50885"/>
    </source>
</evidence>
<dbReference type="InterPro" id="IPR000700">
    <property type="entry name" value="PAS-assoc_C"/>
</dbReference>
<dbReference type="SMART" id="SM00304">
    <property type="entry name" value="HAMP"/>
    <property type="match status" value="1"/>
</dbReference>
<dbReference type="Gene3D" id="3.30.565.10">
    <property type="entry name" value="Histidine kinase-like ATPase, C-terminal domain"/>
    <property type="match status" value="1"/>
</dbReference>
<dbReference type="PANTHER" id="PTHR43047:SF72">
    <property type="entry name" value="OSMOSENSING HISTIDINE PROTEIN KINASE SLN1"/>
    <property type="match status" value="1"/>
</dbReference>
<dbReference type="Pfam" id="PF00072">
    <property type="entry name" value="Response_reg"/>
    <property type="match status" value="1"/>
</dbReference>
<dbReference type="InterPro" id="IPR004358">
    <property type="entry name" value="Sig_transdc_His_kin-like_C"/>
</dbReference>
<dbReference type="PROSITE" id="PS50885">
    <property type="entry name" value="HAMP"/>
    <property type="match status" value="1"/>
</dbReference>
<dbReference type="InterPro" id="IPR033479">
    <property type="entry name" value="dCache_1"/>
</dbReference>
<dbReference type="PANTHER" id="PTHR43047">
    <property type="entry name" value="TWO-COMPONENT HISTIDINE PROTEIN KINASE"/>
    <property type="match status" value="1"/>
</dbReference>
<feature type="modified residue" description="4-aspartylphosphate" evidence="14">
    <location>
        <position position="906"/>
    </location>
</feature>
<gene>
    <name evidence="22" type="ORF">NIES2119_15800</name>
</gene>
<organism evidence="22 23">
    <name type="scientific">[Phormidium ambiguum] IAM M-71</name>
    <dbReference type="NCBI Taxonomy" id="454136"/>
    <lineage>
        <taxon>Bacteria</taxon>
        <taxon>Bacillati</taxon>
        <taxon>Cyanobacteriota</taxon>
        <taxon>Cyanophyceae</taxon>
        <taxon>Oscillatoriophycideae</taxon>
        <taxon>Aerosakkonematales</taxon>
        <taxon>Aerosakkonemataceae</taxon>
        <taxon>Floridanema</taxon>
    </lineage>
</organism>
<feature type="domain" description="PAS" evidence="19">
    <location>
        <begin position="452"/>
        <end position="524"/>
    </location>
</feature>
<comment type="catalytic activity">
    <reaction evidence="1">
        <text>ATP + protein L-histidine = ADP + protein N-phospho-L-histidine.</text>
        <dbReference type="EC" id="2.7.13.3"/>
    </reaction>
</comment>
<dbReference type="Proteomes" id="UP000185860">
    <property type="component" value="Unassembled WGS sequence"/>
</dbReference>
<dbReference type="Gene3D" id="6.10.340.10">
    <property type="match status" value="1"/>
</dbReference>
<dbReference type="PROSITE" id="PS50112">
    <property type="entry name" value="PAS"/>
    <property type="match status" value="1"/>
</dbReference>
<dbReference type="Pfam" id="PF00672">
    <property type="entry name" value="HAMP"/>
    <property type="match status" value="1"/>
</dbReference>
<dbReference type="InterPro" id="IPR003594">
    <property type="entry name" value="HATPase_dom"/>
</dbReference>
<evidence type="ECO:0000256" key="11">
    <source>
        <dbReference type="ARBA" id="ARBA00023012"/>
    </source>
</evidence>
<dbReference type="SMART" id="SM00387">
    <property type="entry name" value="HATPase_c"/>
    <property type="match status" value="1"/>
</dbReference>
<feature type="coiled-coil region" evidence="15">
    <location>
        <begin position="407"/>
        <end position="455"/>
    </location>
</feature>
<keyword evidence="10 16" id="KW-1133">Transmembrane helix</keyword>
<dbReference type="InterPro" id="IPR003661">
    <property type="entry name" value="HisK_dim/P_dom"/>
</dbReference>
<keyword evidence="6 14" id="KW-0597">Phosphoprotein</keyword>
<comment type="similarity">
    <text evidence="3">In the N-terminal section; belongs to the phytochrome family.</text>
</comment>
<evidence type="ECO:0000259" key="17">
    <source>
        <dbReference type="PROSITE" id="PS50109"/>
    </source>
</evidence>
<feature type="domain" description="Response regulatory" evidence="18">
    <location>
        <begin position="857"/>
        <end position="973"/>
    </location>
</feature>
<evidence type="ECO:0000256" key="6">
    <source>
        <dbReference type="ARBA" id="ARBA00022553"/>
    </source>
</evidence>
<evidence type="ECO:0000259" key="18">
    <source>
        <dbReference type="PROSITE" id="PS50110"/>
    </source>
</evidence>